<accession>A0A9X1LAL0</accession>
<dbReference type="RefSeq" id="WP_226608324.1">
    <property type="nucleotide sequence ID" value="NZ_JAJAQI010000014.1"/>
</dbReference>
<reference evidence="3" key="1">
    <citation type="submission" date="2021-10" db="EMBL/GenBank/DDBJ databases">
        <title>Roseicella aerolatum sp. nov., isolated from aerosols of e-waste dismantling site.</title>
        <authorList>
            <person name="Qin T."/>
        </authorList>
    </citation>
    <scope>NUCLEOTIDE SEQUENCE</scope>
    <source>
        <strain evidence="3">GB24</strain>
    </source>
</reference>
<dbReference type="InterPro" id="IPR019301">
    <property type="entry name" value="Flagellar_prot_FlgJ_N"/>
</dbReference>
<evidence type="ECO:0000313" key="3">
    <source>
        <dbReference type="EMBL" id="MCB4822323.1"/>
    </source>
</evidence>
<sequence>MTLATPSLAPMRDGAAPLPRPLTAAELAKAPPRLRQAAQEFEAQALARLLQPAFATLDAGRSAFGGGAAEAQWRPMLVEAIAAKAVRAGQGLGLSDLVLRELLRRQAAHPPEETRP</sequence>
<name>A0A9X1LAL0_9PROT</name>
<evidence type="ECO:0000256" key="1">
    <source>
        <dbReference type="SAM" id="MobiDB-lite"/>
    </source>
</evidence>
<dbReference type="Pfam" id="PF10135">
    <property type="entry name" value="Rod-binding"/>
    <property type="match status" value="1"/>
</dbReference>
<dbReference type="EMBL" id="JAJAQI010000014">
    <property type="protein sequence ID" value="MCB4822323.1"/>
    <property type="molecule type" value="Genomic_DNA"/>
</dbReference>
<dbReference type="Proteomes" id="UP001139311">
    <property type="component" value="Unassembled WGS sequence"/>
</dbReference>
<dbReference type="AlphaFoldDB" id="A0A9X1LAL0"/>
<feature type="region of interest" description="Disordered" evidence="1">
    <location>
        <begin position="1"/>
        <end position="23"/>
    </location>
</feature>
<gene>
    <name evidence="3" type="ORF">LHA35_11320</name>
</gene>
<keyword evidence="4" id="KW-1185">Reference proteome</keyword>
<organism evidence="3 4">
    <name type="scientific">Roseicella aerolata</name>
    <dbReference type="NCBI Taxonomy" id="2883479"/>
    <lineage>
        <taxon>Bacteria</taxon>
        <taxon>Pseudomonadati</taxon>
        <taxon>Pseudomonadota</taxon>
        <taxon>Alphaproteobacteria</taxon>
        <taxon>Acetobacterales</taxon>
        <taxon>Roseomonadaceae</taxon>
        <taxon>Roseicella</taxon>
    </lineage>
</organism>
<feature type="domain" description="Flagellar protein FlgJ N-terminal" evidence="2">
    <location>
        <begin position="59"/>
        <end position="100"/>
    </location>
</feature>
<proteinExistence type="predicted"/>
<protein>
    <submittedName>
        <fullName evidence="3">Rod-binding protein</fullName>
    </submittedName>
</protein>
<comment type="caution">
    <text evidence="3">The sequence shown here is derived from an EMBL/GenBank/DDBJ whole genome shotgun (WGS) entry which is preliminary data.</text>
</comment>
<evidence type="ECO:0000259" key="2">
    <source>
        <dbReference type="Pfam" id="PF10135"/>
    </source>
</evidence>
<evidence type="ECO:0000313" key="4">
    <source>
        <dbReference type="Proteomes" id="UP001139311"/>
    </source>
</evidence>